<evidence type="ECO:0000313" key="2">
    <source>
        <dbReference type="Proteomes" id="UP000786811"/>
    </source>
</evidence>
<accession>A0A8J2HBS1</accession>
<proteinExistence type="predicted"/>
<sequence length="82" mass="9607">MSMSNDRCDTPSKILKQLKIKLLIYLRKNMNFCQHRFGFTKLNKLLEGPSVQMGQELFRSECTYKKLQLNKSNYGPGIIIQH</sequence>
<dbReference type="AlphaFoldDB" id="A0A8J2HBS1"/>
<gene>
    <name evidence="1" type="ORF">HICCMSTLAB_LOCUS5100</name>
</gene>
<dbReference type="Proteomes" id="UP000786811">
    <property type="component" value="Unassembled WGS sequence"/>
</dbReference>
<organism evidence="1 2">
    <name type="scientific">Cotesia congregata</name>
    <name type="common">Parasitoid wasp</name>
    <name type="synonym">Apanteles congregatus</name>
    <dbReference type="NCBI Taxonomy" id="51543"/>
    <lineage>
        <taxon>Eukaryota</taxon>
        <taxon>Metazoa</taxon>
        <taxon>Ecdysozoa</taxon>
        <taxon>Arthropoda</taxon>
        <taxon>Hexapoda</taxon>
        <taxon>Insecta</taxon>
        <taxon>Pterygota</taxon>
        <taxon>Neoptera</taxon>
        <taxon>Endopterygota</taxon>
        <taxon>Hymenoptera</taxon>
        <taxon>Apocrita</taxon>
        <taxon>Ichneumonoidea</taxon>
        <taxon>Braconidae</taxon>
        <taxon>Microgastrinae</taxon>
        <taxon>Cotesia</taxon>
    </lineage>
</organism>
<protein>
    <submittedName>
        <fullName evidence="1">Uncharacterized protein</fullName>
    </submittedName>
</protein>
<reference evidence="1" key="1">
    <citation type="submission" date="2021-04" db="EMBL/GenBank/DDBJ databases">
        <authorList>
            <person name="Chebbi M.A.C M."/>
        </authorList>
    </citation>
    <scope>NUCLEOTIDE SEQUENCE</scope>
</reference>
<name>A0A8J2HBS1_COTCN</name>
<comment type="caution">
    <text evidence="1">The sequence shown here is derived from an EMBL/GenBank/DDBJ whole genome shotgun (WGS) entry which is preliminary data.</text>
</comment>
<keyword evidence="2" id="KW-1185">Reference proteome</keyword>
<evidence type="ECO:0000313" key="1">
    <source>
        <dbReference type="EMBL" id="CAG5089093.1"/>
    </source>
</evidence>
<dbReference type="EMBL" id="CAJNRD030001119">
    <property type="protein sequence ID" value="CAG5089093.1"/>
    <property type="molecule type" value="Genomic_DNA"/>
</dbReference>